<keyword evidence="7" id="KW-0482">Metalloprotease</keyword>
<keyword evidence="6" id="KW-0862">Zinc</keyword>
<dbReference type="OrthoDB" id="9815245at2"/>
<dbReference type="InterPro" id="IPR011055">
    <property type="entry name" value="Dup_hybrid_motif"/>
</dbReference>
<dbReference type="PANTHER" id="PTHR21666">
    <property type="entry name" value="PEPTIDASE-RELATED"/>
    <property type="match status" value="1"/>
</dbReference>
<evidence type="ECO:0000256" key="4">
    <source>
        <dbReference type="ARBA" id="ARBA00022723"/>
    </source>
</evidence>
<feature type="chain" id="PRO_5003835719" evidence="8">
    <location>
        <begin position="28"/>
        <end position="410"/>
    </location>
</feature>
<evidence type="ECO:0000256" key="6">
    <source>
        <dbReference type="ARBA" id="ARBA00022833"/>
    </source>
</evidence>
<dbReference type="Gene3D" id="2.70.70.10">
    <property type="entry name" value="Glucose Permease (Domain IIA)"/>
    <property type="match status" value="1"/>
</dbReference>
<dbReference type="RefSeq" id="WP_014959418.1">
    <property type="nucleotide sequence ID" value="NC_018645.1"/>
</dbReference>
<feature type="signal peptide" evidence="8">
    <location>
        <begin position="1"/>
        <end position="27"/>
    </location>
</feature>
<gene>
    <name evidence="11" type="ordered locus">TOL2_C40820</name>
</gene>
<evidence type="ECO:0000259" key="9">
    <source>
        <dbReference type="Pfam" id="PF01551"/>
    </source>
</evidence>
<dbReference type="Pfam" id="PF19425">
    <property type="entry name" value="Csd3_N2"/>
    <property type="match status" value="1"/>
</dbReference>
<sequence length="410" mass="46050">MVKKKFVLILSFTGIVLVALLANSVLASNSVTNTQKGHSVFLSDIQIIKGIVKYGDTASSLLNKYLPLQTIYEISRRSSEGFTLSHIRKGQPYKIILQENTLVGFEYEINKNDRLVIQKNKDIFSIDQVPIEYDKILEIVSSTITSSLFEAVKKSGERIQLALRLSDIFAWDIDFIRDIKPGDQFKILVEKRYRDGKSAGYGQIHAAFFTNNGNLFKAFLHKDSKGIPGYYDENGNSLQKAFLKAPLAFSRISSKFTKKRMHPILKEYRPHPGVDYAAPKGTPIKTVGDGVITQIGYNKGMGNYINIRHYNGYITSYNHMSKFAKGMKKNKQVLQGNVIGYVGMTGYATGPHLDFRMKKNGKLIDPLKHRPPAAKPVNPDEMDRFLAKIQKLSAKILMAFKPDASAKTPT</sequence>
<keyword evidence="3" id="KW-0645">Protease</keyword>
<evidence type="ECO:0000313" key="12">
    <source>
        <dbReference type="Proteomes" id="UP000007347"/>
    </source>
</evidence>
<keyword evidence="8" id="KW-0732">Signal</keyword>
<dbReference type="EMBL" id="FO203503">
    <property type="protein sequence ID" value="CCK82238.1"/>
    <property type="molecule type" value="Genomic_DNA"/>
</dbReference>
<dbReference type="InterPro" id="IPR050570">
    <property type="entry name" value="Cell_wall_metabolism_enzyme"/>
</dbReference>
<keyword evidence="4" id="KW-0479">Metal-binding</keyword>
<name>K0NQ04_DESTT</name>
<protein>
    <submittedName>
        <fullName evidence="11">Predicted metallopeptidase, M23 family</fullName>
    </submittedName>
</protein>
<dbReference type="Pfam" id="PF01551">
    <property type="entry name" value="Peptidase_M23"/>
    <property type="match status" value="1"/>
</dbReference>
<dbReference type="InterPro" id="IPR016047">
    <property type="entry name" value="M23ase_b-sheet_dom"/>
</dbReference>
<reference evidence="11 12" key="1">
    <citation type="journal article" date="2013" name="Environ. Microbiol.">
        <title>Complete genome, catabolic sub-proteomes and key-metabolites of Desulfobacula toluolica Tol2, a marine, aromatic compound-degrading, sulfate-reducing bacterium.</title>
        <authorList>
            <person name="Wohlbrand L."/>
            <person name="Jacob J.H."/>
            <person name="Kube M."/>
            <person name="Mussmann M."/>
            <person name="Jarling R."/>
            <person name="Beck A."/>
            <person name="Amann R."/>
            <person name="Wilkes H."/>
            <person name="Reinhardt R."/>
            <person name="Rabus R."/>
        </authorList>
    </citation>
    <scope>NUCLEOTIDE SEQUENCE [LARGE SCALE GENOMIC DNA]</scope>
    <source>
        <strain evidence="12">DSM 7467 / Tol2</strain>
    </source>
</reference>
<evidence type="ECO:0000259" key="10">
    <source>
        <dbReference type="Pfam" id="PF19425"/>
    </source>
</evidence>
<evidence type="ECO:0000256" key="3">
    <source>
        <dbReference type="ARBA" id="ARBA00022670"/>
    </source>
</evidence>
<proteinExistence type="predicted"/>
<dbReference type="SUPFAM" id="SSF51261">
    <property type="entry name" value="Duplicated hybrid motif"/>
    <property type="match status" value="1"/>
</dbReference>
<comment type="cofactor">
    <cofactor evidence="1">
        <name>Zn(2+)</name>
        <dbReference type="ChEBI" id="CHEBI:29105"/>
    </cofactor>
</comment>
<keyword evidence="12" id="KW-1185">Reference proteome</keyword>
<organism evidence="11 12">
    <name type="scientific">Desulfobacula toluolica (strain DSM 7467 / Tol2)</name>
    <dbReference type="NCBI Taxonomy" id="651182"/>
    <lineage>
        <taxon>Bacteria</taxon>
        <taxon>Pseudomonadati</taxon>
        <taxon>Thermodesulfobacteriota</taxon>
        <taxon>Desulfobacteria</taxon>
        <taxon>Desulfobacterales</taxon>
        <taxon>Desulfobacteraceae</taxon>
        <taxon>Desulfobacula</taxon>
    </lineage>
</organism>
<dbReference type="HOGENOM" id="CLU_026846_4_0_7"/>
<dbReference type="GO" id="GO:0006508">
    <property type="term" value="P:proteolysis"/>
    <property type="evidence" value="ECO:0007669"/>
    <property type="project" value="UniProtKB-KW"/>
</dbReference>
<keyword evidence="5" id="KW-0378">Hydrolase</keyword>
<dbReference type="PATRIC" id="fig|651182.5.peg.4807"/>
<dbReference type="STRING" id="651182.TOL2_C40820"/>
<dbReference type="PANTHER" id="PTHR21666:SF288">
    <property type="entry name" value="CELL DIVISION PROTEIN YTFB"/>
    <property type="match status" value="1"/>
</dbReference>
<dbReference type="Proteomes" id="UP000007347">
    <property type="component" value="Chromosome"/>
</dbReference>
<evidence type="ECO:0000256" key="1">
    <source>
        <dbReference type="ARBA" id="ARBA00001947"/>
    </source>
</evidence>
<dbReference type="CDD" id="cd12797">
    <property type="entry name" value="M23_peptidase"/>
    <property type="match status" value="1"/>
</dbReference>
<dbReference type="AlphaFoldDB" id="K0NQ04"/>
<dbReference type="Gene3D" id="3.10.450.350">
    <property type="match status" value="1"/>
</dbReference>
<feature type="domain" description="Csd3-like second N-terminal" evidence="10">
    <location>
        <begin position="139"/>
        <end position="257"/>
    </location>
</feature>
<dbReference type="KEGG" id="dto:TOL2_C40820"/>
<dbReference type="GO" id="GO:0046872">
    <property type="term" value="F:metal ion binding"/>
    <property type="evidence" value="ECO:0007669"/>
    <property type="project" value="UniProtKB-KW"/>
</dbReference>
<evidence type="ECO:0000256" key="5">
    <source>
        <dbReference type="ARBA" id="ARBA00022801"/>
    </source>
</evidence>
<evidence type="ECO:0000256" key="2">
    <source>
        <dbReference type="ARBA" id="ARBA00004196"/>
    </source>
</evidence>
<evidence type="ECO:0000256" key="8">
    <source>
        <dbReference type="SAM" id="SignalP"/>
    </source>
</evidence>
<evidence type="ECO:0000256" key="7">
    <source>
        <dbReference type="ARBA" id="ARBA00023049"/>
    </source>
</evidence>
<accession>K0NQ04</accession>
<dbReference type="GO" id="GO:0030313">
    <property type="term" value="C:cell envelope"/>
    <property type="evidence" value="ECO:0007669"/>
    <property type="project" value="UniProtKB-SubCell"/>
</dbReference>
<feature type="domain" description="M23ase beta-sheet core" evidence="9">
    <location>
        <begin position="270"/>
        <end position="366"/>
    </location>
</feature>
<dbReference type="GO" id="GO:0004222">
    <property type="term" value="F:metalloendopeptidase activity"/>
    <property type="evidence" value="ECO:0007669"/>
    <property type="project" value="TreeGrafter"/>
</dbReference>
<dbReference type="InterPro" id="IPR045834">
    <property type="entry name" value="Csd3_N2"/>
</dbReference>
<comment type="subcellular location">
    <subcellularLocation>
        <location evidence="2">Cell envelope</location>
    </subcellularLocation>
</comment>
<evidence type="ECO:0000313" key="11">
    <source>
        <dbReference type="EMBL" id="CCK82238.1"/>
    </source>
</evidence>